<evidence type="ECO:0000313" key="3">
    <source>
        <dbReference type="Proteomes" id="UP001221898"/>
    </source>
</evidence>
<feature type="region of interest" description="Disordered" evidence="1">
    <location>
        <begin position="38"/>
        <end position="127"/>
    </location>
</feature>
<proteinExistence type="predicted"/>
<feature type="compositionally biased region" description="Basic and acidic residues" evidence="1">
    <location>
        <begin position="55"/>
        <end position="72"/>
    </location>
</feature>
<name>A0AAD7RHT1_9TELE</name>
<evidence type="ECO:0000313" key="2">
    <source>
        <dbReference type="EMBL" id="KAJ8384496.1"/>
    </source>
</evidence>
<evidence type="ECO:0000256" key="1">
    <source>
        <dbReference type="SAM" id="MobiDB-lite"/>
    </source>
</evidence>
<dbReference type="Proteomes" id="UP001221898">
    <property type="component" value="Unassembled WGS sequence"/>
</dbReference>
<comment type="caution">
    <text evidence="2">The sequence shown here is derived from an EMBL/GenBank/DDBJ whole genome shotgun (WGS) entry which is preliminary data.</text>
</comment>
<dbReference type="AlphaFoldDB" id="A0AAD7RHT1"/>
<reference evidence="2" key="1">
    <citation type="journal article" date="2023" name="Science">
        <title>Genome structures resolve the early diversification of teleost fishes.</title>
        <authorList>
            <person name="Parey E."/>
            <person name="Louis A."/>
            <person name="Montfort J."/>
            <person name="Bouchez O."/>
            <person name="Roques C."/>
            <person name="Iampietro C."/>
            <person name="Lluch J."/>
            <person name="Castinel A."/>
            <person name="Donnadieu C."/>
            <person name="Desvignes T."/>
            <person name="Floi Bucao C."/>
            <person name="Jouanno E."/>
            <person name="Wen M."/>
            <person name="Mejri S."/>
            <person name="Dirks R."/>
            <person name="Jansen H."/>
            <person name="Henkel C."/>
            <person name="Chen W.J."/>
            <person name="Zahm M."/>
            <person name="Cabau C."/>
            <person name="Klopp C."/>
            <person name="Thompson A.W."/>
            <person name="Robinson-Rechavi M."/>
            <person name="Braasch I."/>
            <person name="Lecointre G."/>
            <person name="Bobe J."/>
            <person name="Postlethwait J.H."/>
            <person name="Berthelot C."/>
            <person name="Roest Crollius H."/>
            <person name="Guiguen Y."/>
        </authorList>
    </citation>
    <scope>NUCLEOTIDE SEQUENCE</scope>
    <source>
        <strain evidence="2">NC1722</strain>
    </source>
</reference>
<sequence length="127" mass="13963">MPEQHIVIVETKSLFLKLVGSQTGSLAGFGGRHGTCLSPTFAPRTYTGVPGNRARRSEALRRRRVPREEKQRSRARGNSGLRRQKAGHGRNDRSEPAHQASDIGGRPAASIRKKAMIGQARGRQKDL</sequence>
<keyword evidence="3" id="KW-1185">Reference proteome</keyword>
<gene>
    <name evidence="2" type="ORF">AAFF_G00204110</name>
</gene>
<accession>A0AAD7RHT1</accession>
<dbReference type="EMBL" id="JAINUG010000270">
    <property type="protein sequence ID" value="KAJ8384496.1"/>
    <property type="molecule type" value="Genomic_DNA"/>
</dbReference>
<protein>
    <submittedName>
        <fullName evidence="2">Uncharacterized protein</fullName>
    </submittedName>
</protein>
<organism evidence="2 3">
    <name type="scientific">Aldrovandia affinis</name>
    <dbReference type="NCBI Taxonomy" id="143900"/>
    <lineage>
        <taxon>Eukaryota</taxon>
        <taxon>Metazoa</taxon>
        <taxon>Chordata</taxon>
        <taxon>Craniata</taxon>
        <taxon>Vertebrata</taxon>
        <taxon>Euteleostomi</taxon>
        <taxon>Actinopterygii</taxon>
        <taxon>Neopterygii</taxon>
        <taxon>Teleostei</taxon>
        <taxon>Notacanthiformes</taxon>
        <taxon>Halosauridae</taxon>
        <taxon>Aldrovandia</taxon>
    </lineage>
</organism>